<protein>
    <submittedName>
        <fullName evidence="2">Uncharacterized protein</fullName>
    </submittedName>
</protein>
<feature type="compositionally biased region" description="Basic and acidic residues" evidence="1">
    <location>
        <begin position="29"/>
        <end position="51"/>
    </location>
</feature>
<evidence type="ECO:0000256" key="1">
    <source>
        <dbReference type="SAM" id="MobiDB-lite"/>
    </source>
</evidence>
<keyword evidence="3" id="KW-1185">Reference proteome</keyword>
<comment type="caution">
    <text evidence="2">The sequence shown here is derived from an EMBL/GenBank/DDBJ whole genome shotgun (WGS) entry which is preliminary data.</text>
</comment>
<sequence>MSLSPTKSRRIRRTPERRKLRVCMGFEEGLEKTRRGGDRVQERTGWKDSRPPRGLRYSPDIEMSKPSHH</sequence>
<gene>
    <name evidence="2" type="ORF">DBV15_00114</name>
</gene>
<dbReference type="Proteomes" id="UP000310200">
    <property type="component" value="Unassembled WGS sequence"/>
</dbReference>
<name>A0A4V3SA22_9HYME</name>
<organism evidence="2 3">
    <name type="scientific">Temnothorax longispinosus</name>
    <dbReference type="NCBI Taxonomy" id="300112"/>
    <lineage>
        <taxon>Eukaryota</taxon>
        <taxon>Metazoa</taxon>
        <taxon>Ecdysozoa</taxon>
        <taxon>Arthropoda</taxon>
        <taxon>Hexapoda</taxon>
        <taxon>Insecta</taxon>
        <taxon>Pterygota</taxon>
        <taxon>Neoptera</taxon>
        <taxon>Endopterygota</taxon>
        <taxon>Hymenoptera</taxon>
        <taxon>Apocrita</taxon>
        <taxon>Aculeata</taxon>
        <taxon>Formicoidea</taxon>
        <taxon>Formicidae</taxon>
        <taxon>Myrmicinae</taxon>
        <taxon>Temnothorax</taxon>
    </lineage>
</organism>
<evidence type="ECO:0000313" key="3">
    <source>
        <dbReference type="Proteomes" id="UP000310200"/>
    </source>
</evidence>
<proteinExistence type="predicted"/>
<dbReference type="AlphaFoldDB" id="A0A4V3SA22"/>
<reference evidence="2 3" key="1">
    <citation type="journal article" date="2019" name="Philos. Trans. R. Soc. Lond., B, Biol. Sci.">
        <title>Ant behaviour and brain gene expression of defending hosts depend on the ecological success of the intruding social parasite.</title>
        <authorList>
            <person name="Kaur R."/>
            <person name="Stoldt M."/>
            <person name="Jongepier E."/>
            <person name="Feldmeyer B."/>
            <person name="Menzel F."/>
            <person name="Bornberg-Bauer E."/>
            <person name="Foitzik S."/>
        </authorList>
    </citation>
    <scope>NUCLEOTIDE SEQUENCE [LARGE SCALE GENOMIC DNA]</scope>
    <source>
        <tissue evidence="2">Whole body</tissue>
    </source>
</reference>
<dbReference type="EMBL" id="QBLH01002732">
    <property type="protein sequence ID" value="TGZ47354.1"/>
    <property type="molecule type" value="Genomic_DNA"/>
</dbReference>
<accession>A0A4V3SA22</accession>
<evidence type="ECO:0000313" key="2">
    <source>
        <dbReference type="EMBL" id="TGZ47354.1"/>
    </source>
</evidence>
<feature type="region of interest" description="Disordered" evidence="1">
    <location>
        <begin position="28"/>
        <end position="69"/>
    </location>
</feature>